<dbReference type="Gene3D" id="2.60.40.1090">
    <property type="entry name" value="Fimbrial-type adhesion domain"/>
    <property type="match status" value="1"/>
</dbReference>
<organism evidence="6 7">
    <name type="scientific">Serratia marcescens</name>
    <dbReference type="NCBI Taxonomy" id="615"/>
    <lineage>
        <taxon>Bacteria</taxon>
        <taxon>Pseudomonadati</taxon>
        <taxon>Pseudomonadota</taxon>
        <taxon>Gammaproteobacteria</taxon>
        <taxon>Enterobacterales</taxon>
        <taxon>Yersiniaceae</taxon>
        <taxon>Serratia</taxon>
    </lineage>
</organism>
<dbReference type="EMBL" id="VFMJ01000001">
    <property type="protein sequence ID" value="TQI86550.1"/>
    <property type="molecule type" value="Genomic_DNA"/>
</dbReference>
<reference evidence="6 7" key="2">
    <citation type="submission" date="2019-07" db="EMBL/GenBank/DDBJ databases">
        <title>Investigation of anaerobic lignin degradation for improved lignocellulosic biofuels.</title>
        <authorList>
            <person name="Deangelis K.PhD."/>
        </authorList>
    </citation>
    <scope>NUCLEOTIDE SEQUENCE [LARGE SCALE GENOMIC DNA]</scope>
    <source>
        <strain evidence="6 7">106R</strain>
    </source>
</reference>
<dbReference type="InterPro" id="IPR050263">
    <property type="entry name" value="Bact_Fimbrial_Adh_Pro"/>
</dbReference>
<comment type="similarity">
    <text evidence="2">Belongs to the fimbrial protein family.</text>
</comment>
<evidence type="ECO:0000256" key="3">
    <source>
        <dbReference type="ARBA" id="ARBA00022729"/>
    </source>
</evidence>
<protein>
    <submittedName>
        <fullName evidence="6">Type 1 fimbria pilin</fullName>
    </submittedName>
</protein>
<dbReference type="Proteomes" id="UP000320710">
    <property type="component" value="Unassembled WGS sequence"/>
</dbReference>
<dbReference type="InterPro" id="IPR008966">
    <property type="entry name" value="Adhesion_dom_sf"/>
</dbReference>
<proteinExistence type="inferred from homology"/>
<evidence type="ECO:0000256" key="4">
    <source>
        <dbReference type="ARBA" id="ARBA00023263"/>
    </source>
</evidence>
<feature type="domain" description="Fimbrial-type adhesion" evidence="5">
    <location>
        <begin position="54"/>
        <end position="204"/>
    </location>
</feature>
<dbReference type="GO" id="GO:0009289">
    <property type="term" value="C:pilus"/>
    <property type="evidence" value="ECO:0007669"/>
    <property type="project" value="UniProtKB-SubCell"/>
</dbReference>
<dbReference type="RefSeq" id="WP_141971544.1">
    <property type="nucleotide sequence ID" value="NZ_JANKZH010000003.1"/>
</dbReference>
<sequence length="204" mass="22179">MQRIDNGCNSQGRDALTRRAGQAALLALVLLTSQGSRAEPGNHGMLFVHGALTEGACLLEMSSAYQDIWLGETTTSSLAVPGNRTQPVAFQLRLRDCTRMGAAIRDTRLGYRLWDAYQPAVTVSFTAPADADNPQLVQVQGAEGLGLRLLDADNRDVRLGSRSRPQLLALGDNGLQFYVMAERTRAPLLAGAYRAAIDFRLNYD</sequence>
<keyword evidence="3" id="KW-0732">Signal</keyword>
<keyword evidence="4" id="KW-0281">Fimbrium</keyword>
<dbReference type="InterPro" id="IPR036937">
    <property type="entry name" value="Adhesion_dom_fimbrial_sf"/>
</dbReference>
<comment type="subcellular location">
    <subcellularLocation>
        <location evidence="1">Fimbrium</location>
    </subcellularLocation>
</comment>
<dbReference type="InterPro" id="IPR000259">
    <property type="entry name" value="Adhesion_dom_fimbrial"/>
</dbReference>
<gene>
    <name evidence="6" type="ORF">FHU12_4189</name>
</gene>
<evidence type="ECO:0000313" key="6">
    <source>
        <dbReference type="EMBL" id="TQI86550.1"/>
    </source>
</evidence>
<dbReference type="Pfam" id="PF00419">
    <property type="entry name" value="Fimbrial"/>
    <property type="match status" value="1"/>
</dbReference>
<dbReference type="PANTHER" id="PTHR33420">
    <property type="entry name" value="FIMBRIAL SUBUNIT ELFA-RELATED"/>
    <property type="match status" value="1"/>
</dbReference>
<evidence type="ECO:0000313" key="7">
    <source>
        <dbReference type="Proteomes" id="UP000320710"/>
    </source>
</evidence>
<comment type="caution">
    <text evidence="6">The sequence shown here is derived from an EMBL/GenBank/DDBJ whole genome shotgun (WGS) entry which is preliminary data.</text>
</comment>
<accession>A0AA46K8S3</accession>
<dbReference type="PANTHER" id="PTHR33420:SF3">
    <property type="entry name" value="FIMBRIAL SUBUNIT ELFA"/>
    <property type="match status" value="1"/>
</dbReference>
<dbReference type="AlphaFoldDB" id="A0AA46K8S3"/>
<dbReference type="SUPFAM" id="SSF49401">
    <property type="entry name" value="Bacterial adhesins"/>
    <property type="match status" value="1"/>
</dbReference>
<evidence type="ECO:0000256" key="2">
    <source>
        <dbReference type="ARBA" id="ARBA00006671"/>
    </source>
</evidence>
<evidence type="ECO:0000256" key="1">
    <source>
        <dbReference type="ARBA" id="ARBA00004561"/>
    </source>
</evidence>
<evidence type="ECO:0000259" key="5">
    <source>
        <dbReference type="Pfam" id="PF00419"/>
    </source>
</evidence>
<name>A0AA46K8S3_SERMA</name>
<dbReference type="GO" id="GO:0043709">
    <property type="term" value="P:cell adhesion involved in single-species biofilm formation"/>
    <property type="evidence" value="ECO:0007669"/>
    <property type="project" value="TreeGrafter"/>
</dbReference>
<reference evidence="6 7" key="1">
    <citation type="submission" date="2019-06" db="EMBL/GenBank/DDBJ databases">
        <authorList>
            <person name="Deangelis K."/>
            <person name="Huntemann M."/>
            <person name="Clum A."/>
            <person name="Pillay M."/>
            <person name="Palaniappan K."/>
            <person name="Varghese N."/>
            <person name="Mikhailova N."/>
            <person name="Stamatis D."/>
            <person name="Reddy T."/>
            <person name="Daum C."/>
            <person name="Shapiro N."/>
            <person name="Ivanova N."/>
            <person name="Kyrpides N."/>
            <person name="Woyke T."/>
        </authorList>
    </citation>
    <scope>NUCLEOTIDE SEQUENCE [LARGE SCALE GENOMIC DNA]</scope>
    <source>
        <strain evidence="6 7">106R</strain>
    </source>
</reference>